<comment type="caution">
    <text evidence="1">The sequence shown here is derived from an EMBL/GenBank/DDBJ whole genome shotgun (WGS) entry which is preliminary data.</text>
</comment>
<reference evidence="1" key="1">
    <citation type="journal article" date="2015" name="Nature">
        <title>Complex archaea that bridge the gap between prokaryotes and eukaryotes.</title>
        <authorList>
            <person name="Spang A."/>
            <person name="Saw J.H."/>
            <person name="Jorgensen S.L."/>
            <person name="Zaremba-Niedzwiedzka K."/>
            <person name="Martijn J."/>
            <person name="Lind A.E."/>
            <person name="van Eijk R."/>
            <person name="Schleper C."/>
            <person name="Guy L."/>
            <person name="Ettema T.J."/>
        </authorList>
    </citation>
    <scope>NUCLEOTIDE SEQUENCE</scope>
</reference>
<proteinExistence type="predicted"/>
<name>A0A0F9CXK9_9ZZZZ</name>
<organism evidence="1">
    <name type="scientific">marine sediment metagenome</name>
    <dbReference type="NCBI Taxonomy" id="412755"/>
    <lineage>
        <taxon>unclassified sequences</taxon>
        <taxon>metagenomes</taxon>
        <taxon>ecological metagenomes</taxon>
    </lineage>
</organism>
<protein>
    <submittedName>
        <fullName evidence="1">Uncharacterized protein</fullName>
    </submittedName>
</protein>
<dbReference type="AlphaFoldDB" id="A0A0F9CXK9"/>
<sequence>MNNYFLQKTREGKVFHSHNTTTGAVTVLSSTFTGLCLDNPYGSGKDLIIESMSFVGSTLGAIGEIGVCIAPNVSTIAQTGTAAVVHNGKLGGGDLHKGVGRTFSISTLLSTPVWLETIGSARVTANAVEGLESLYKRFDGTLVIAPGFYVGLQTLTTARTGLCSITWAEDDIL</sequence>
<accession>A0A0F9CXK9</accession>
<dbReference type="EMBL" id="LAZR01031356">
    <property type="protein sequence ID" value="KKL53989.1"/>
    <property type="molecule type" value="Genomic_DNA"/>
</dbReference>
<evidence type="ECO:0000313" key="1">
    <source>
        <dbReference type="EMBL" id="KKL53989.1"/>
    </source>
</evidence>
<gene>
    <name evidence="1" type="ORF">LCGC14_2269910</name>
</gene>